<proteinExistence type="predicted"/>
<evidence type="ECO:0000313" key="2">
    <source>
        <dbReference type="WBParaSite" id="MhA1_Contig1161.frz3.gene1"/>
    </source>
</evidence>
<evidence type="ECO:0000313" key="1">
    <source>
        <dbReference type="Proteomes" id="UP000095281"/>
    </source>
</evidence>
<reference evidence="2" key="1">
    <citation type="submission" date="2016-11" db="UniProtKB">
        <authorList>
            <consortium name="WormBaseParasite"/>
        </authorList>
    </citation>
    <scope>IDENTIFICATION</scope>
</reference>
<dbReference type="Proteomes" id="UP000095281">
    <property type="component" value="Unplaced"/>
</dbReference>
<dbReference type="AlphaFoldDB" id="A0A1I8B083"/>
<keyword evidence="1" id="KW-1185">Reference proteome</keyword>
<organism evidence="1 2">
    <name type="scientific">Meloidogyne hapla</name>
    <name type="common">Root-knot nematode worm</name>
    <dbReference type="NCBI Taxonomy" id="6305"/>
    <lineage>
        <taxon>Eukaryota</taxon>
        <taxon>Metazoa</taxon>
        <taxon>Ecdysozoa</taxon>
        <taxon>Nematoda</taxon>
        <taxon>Chromadorea</taxon>
        <taxon>Rhabditida</taxon>
        <taxon>Tylenchina</taxon>
        <taxon>Tylenchomorpha</taxon>
        <taxon>Tylenchoidea</taxon>
        <taxon>Meloidogynidae</taxon>
        <taxon>Meloidogyninae</taxon>
        <taxon>Meloidogyne</taxon>
    </lineage>
</organism>
<accession>A0A1I8B083</accession>
<name>A0A1I8B083_MELHA</name>
<sequence>RNKHSKSLNYHLTSTSGDEPTTVVALYPRLINELDNFLSPLQNAENAALVEILRLPEKLFNSSLNNFYSLPCNSSNKFG</sequence>
<dbReference type="WBParaSite" id="MhA1_Contig1161.frz3.gene1">
    <property type="protein sequence ID" value="MhA1_Contig1161.frz3.gene1"/>
    <property type="gene ID" value="MhA1_Contig1161.frz3.gene1"/>
</dbReference>
<protein>
    <submittedName>
        <fullName evidence="2">Reverse transcriptase domain-containing protein</fullName>
    </submittedName>
</protein>